<dbReference type="RefSeq" id="WP_316633400.1">
    <property type="nucleotide sequence ID" value="NZ_FOMS01000009.1"/>
</dbReference>
<evidence type="ECO:0000313" key="4">
    <source>
        <dbReference type="EMBL" id="SFE39137.1"/>
    </source>
</evidence>
<evidence type="ECO:0000259" key="3">
    <source>
        <dbReference type="PROSITE" id="PS51186"/>
    </source>
</evidence>
<name>A0A1I2A5R8_9RHOB</name>
<keyword evidence="5" id="KW-1185">Reference proteome</keyword>
<sequence length="147" mass="16193">MIAPALRPARPTDAGSVAEILSGWIDATPWVPRVHTRAEDLSFAGMMIERGWVVLAETTDVDGFLARDGERVHALYIRPEARGRGLGARLLAEAKGAAPRLVLWTFAANVPAQRFYARHGFVETARTDGANDEGLPDIQYRWERKAA</sequence>
<dbReference type="InterPro" id="IPR016181">
    <property type="entry name" value="Acyl_CoA_acyltransferase"/>
</dbReference>
<gene>
    <name evidence="4" type="ORF">SAMN04515678_10998</name>
</gene>
<dbReference type="CDD" id="cd04301">
    <property type="entry name" value="NAT_SF"/>
    <property type="match status" value="1"/>
</dbReference>
<evidence type="ECO:0000256" key="2">
    <source>
        <dbReference type="ARBA" id="ARBA00023315"/>
    </source>
</evidence>
<dbReference type="PROSITE" id="PS51186">
    <property type="entry name" value="GNAT"/>
    <property type="match status" value="1"/>
</dbReference>
<proteinExistence type="predicted"/>
<dbReference type="InterPro" id="IPR000182">
    <property type="entry name" value="GNAT_dom"/>
</dbReference>
<dbReference type="SUPFAM" id="SSF55729">
    <property type="entry name" value="Acyl-CoA N-acyltransferases (Nat)"/>
    <property type="match status" value="1"/>
</dbReference>
<keyword evidence="2 4" id="KW-0012">Acyltransferase</keyword>
<accession>A0A1I2A5R8</accession>
<evidence type="ECO:0000256" key="1">
    <source>
        <dbReference type="ARBA" id="ARBA00022679"/>
    </source>
</evidence>
<dbReference type="Pfam" id="PF13508">
    <property type="entry name" value="Acetyltransf_7"/>
    <property type="match status" value="1"/>
</dbReference>
<dbReference type="EMBL" id="FOMS01000009">
    <property type="protein sequence ID" value="SFE39137.1"/>
    <property type="molecule type" value="Genomic_DNA"/>
</dbReference>
<evidence type="ECO:0000313" key="5">
    <source>
        <dbReference type="Proteomes" id="UP000325289"/>
    </source>
</evidence>
<feature type="domain" description="N-acetyltransferase" evidence="3">
    <location>
        <begin position="4"/>
        <end position="147"/>
    </location>
</feature>
<dbReference type="InterPro" id="IPR050680">
    <property type="entry name" value="YpeA/RimI_acetyltransf"/>
</dbReference>
<dbReference type="GO" id="GO:0016747">
    <property type="term" value="F:acyltransferase activity, transferring groups other than amino-acyl groups"/>
    <property type="evidence" value="ECO:0007669"/>
    <property type="project" value="InterPro"/>
</dbReference>
<dbReference type="PANTHER" id="PTHR43420">
    <property type="entry name" value="ACETYLTRANSFERASE"/>
    <property type="match status" value="1"/>
</dbReference>
<dbReference type="Gene3D" id="3.40.630.30">
    <property type="match status" value="1"/>
</dbReference>
<dbReference type="Proteomes" id="UP000325289">
    <property type="component" value="Unassembled WGS sequence"/>
</dbReference>
<keyword evidence="1 4" id="KW-0808">Transferase</keyword>
<dbReference type="AlphaFoldDB" id="A0A1I2A5R8"/>
<protein>
    <submittedName>
        <fullName evidence="4">L-amino acid N-acyltransferase YncA</fullName>
    </submittedName>
</protein>
<organism evidence="4 5">
    <name type="scientific">Roseivivax sediminis</name>
    <dbReference type="NCBI Taxonomy" id="936889"/>
    <lineage>
        <taxon>Bacteria</taxon>
        <taxon>Pseudomonadati</taxon>
        <taxon>Pseudomonadota</taxon>
        <taxon>Alphaproteobacteria</taxon>
        <taxon>Rhodobacterales</taxon>
        <taxon>Roseobacteraceae</taxon>
        <taxon>Roseivivax</taxon>
    </lineage>
</organism>
<reference evidence="4 5" key="1">
    <citation type="submission" date="2016-10" db="EMBL/GenBank/DDBJ databases">
        <authorList>
            <person name="Varghese N."/>
            <person name="Submissions S."/>
        </authorList>
    </citation>
    <scope>NUCLEOTIDE SEQUENCE [LARGE SCALE GENOMIC DNA]</scope>
    <source>
        <strain evidence="5">YIM D21,KCTC 23444,ACCC 10710</strain>
    </source>
</reference>